<keyword evidence="3" id="KW-1185">Reference proteome</keyword>
<organism evidence="2 3">
    <name type="scientific">Petrolisthes cinctipes</name>
    <name type="common">Flat porcelain crab</name>
    <dbReference type="NCBI Taxonomy" id="88211"/>
    <lineage>
        <taxon>Eukaryota</taxon>
        <taxon>Metazoa</taxon>
        <taxon>Ecdysozoa</taxon>
        <taxon>Arthropoda</taxon>
        <taxon>Crustacea</taxon>
        <taxon>Multicrustacea</taxon>
        <taxon>Malacostraca</taxon>
        <taxon>Eumalacostraca</taxon>
        <taxon>Eucarida</taxon>
        <taxon>Decapoda</taxon>
        <taxon>Pleocyemata</taxon>
        <taxon>Anomura</taxon>
        <taxon>Galatheoidea</taxon>
        <taxon>Porcellanidae</taxon>
        <taxon>Petrolisthes</taxon>
    </lineage>
</organism>
<sequence length="113" mass="12466">MVICGDYSGGGGPVDKVHAFKNPLVDIVSAEGLNGKRSDSEEDDEHNKKRNDNNKRKSSKRRRDADDADGGDDDNWDMDAEADEEAAPGSEHPLLPPEYCGVQAQQEERRQVL</sequence>
<reference evidence="2" key="1">
    <citation type="submission" date="2023-10" db="EMBL/GenBank/DDBJ databases">
        <title>Genome assemblies of two species of porcelain crab, Petrolisthes cinctipes and Petrolisthes manimaculis (Anomura: Porcellanidae).</title>
        <authorList>
            <person name="Angst P."/>
        </authorList>
    </citation>
    <scope>NUCLEOTIDE SEQUENCE</scope>
    <source>
        <strain evidence="2">PB745_01</strain>
        <tissue evidence="2">Gill</tissue>
    </source>
</reference>
<comment type="caution">
    <text evidence="2">The sequence shown here is derived from an EMBL/GenBank/DDBJ whole genome shotgun (WGS) entry which is preliminary data.</text>
</comment>
<evidence type="ECO:0000313" key="2">
    <source>
        <dbReference type="EMBL" id="KAK3887329.1"/>
    </source>
</evidence>
<dbReference type="AlphaFoldDB" id="A0AAE1G8P9"/>
<proteinExistence type="predicted"/>
<feature type="compositionally biased region" description="Acidic residues" evidence="1">
    <location>
        <begin position="66"/>
        <end position="86"/>
    </location>
</feature>
<evidence type="ECO:0000256" key="1">
    <source>
        <dbReference type="SAM" id="MobiDB-lite"/>
    </source>
</evidence>
<name>A0AAE1G8P9_PETCI</name>
<dbReference type="EMBL" id="JAWQEG010000638">
    <property type="protein sequence ID" value="KAK3887329.1"/>
    <property type="molecule type" value="Genomic_DNA"/>
</dbReference>
<protein>
    <submittedName>
        <fullName evidence="2">Uncharacterized protein</fullName>
    </submittedName>
</protein>
<feature type="compositionally biased region" description="Basic and acidic residues" evidence="1">
    <location>
        <begin position="34"/>
        <end position="55"/>
    </location>
</feature>
<accession>A0AAE1G8P9</accession>
<evidence type="ECO:0000313" key="3">
    <source>
        <dbReference type="Proteomes" id="UP001286313"/>
    </source>
</evidence>
<gene>
    <name evidence="2" type="ORF">Pcinc_008593</name>
</gene>
<feature type="region of interest" description="Disordered" evidence="1">
    <location>
        <begin position="29"/>
        <end position="113"/>
    </location>
</feature>
<dbReference type="Proteomes" id="UP001286313">
    <property type="component" value="Unassembled WGS sequence"/>
</dbReference>